<keyword evidence="2" id="KW-1185">Reference proteome</keyword>
<proteinExistence type="predicted"/>
<evidence type="ECO:0000313" key="1">
    <source>
        <dbReference type="EMBL" id="KAI4335560.1"/>
    </source>
</evidence>
<evidence type="ECO:0000313" key="2">
    <source>
        <dbReference type="Proteomes" id="UP000828941"/>
    </source>
</evidence>
<sequence>MDVGGRRAGGRSSVAAGSVWESRMKSDEVRGGIKVFNGEENSEEAQSGGTRLRRSSTGGAVASGKRKTWKSDSSEIQIARGRTVPLKNSDEQCKELSISSDGIKKSPIQPRKLNTAGSKEIGVSADKLERSSIQTRKQRSEIPKGTSELGKEASESLNGAERNSGPLRESKSDSIRTANQTVKTVAVSANGNEENSIQLRKTKSESDKTNPIDRSDGGIEKIPAEIEKDDCDENCKDLGVCQEKVISTSSSSDNVDVVKCSPELLAAVDGDSDAGLGDEPDVGDEVEEEVDEEIEIGVEKESFDVKEITISESKVVKESEHLVKESENKKIVNEPEKKKIVNEVQNNKVANESEPKKIVSSYRRFQQNNERQTATPVTVKQSPPIPIKRRSTIYQNLSRASPTPKTEEFHSFAQTQSKLQSLVDLIMWRDISRSAFVFGIGTFIIVSSSYAKDISVSFISVISYLGLVYLAVIFLYRSLICRGFIDVDDKSYVIGEEEAIWVLKLILPYLNESLAKLRALFSGDPGTTIKLAVLLFVLARCGNYITIWKMAKFGFFGVFTVPKVCSSYSTQLTAYANFWVRRFRDAWDSCSHKKAVALGIFGLVWNLSSVVARIWAVFMLFVAFRYYQQHYLARDEWMELEEEEEGVYI</sequence>
<gene>
    <name evidence="1" type="ORF">L6164_014196</name>
</gene>
<dbReference type="Proteomes" id="UP000828941">
    <property type="component" value="Chromosome 6"/>
</dbReference>
<name>A0ACB9NGN6_BAUVA</name>
<dbReference type="EMBL" id="CM039431">
    <property type="protein sequence ID" value="KAI4335560.1"/>
    <property type="molecule type" value="Genomic_DNA"/>
</dbReference>
<accession>A0ACB9NGN6</accession>
<comment type="caution">
    <text evidence="1">The sequence shown here is derived from an EMBL/GenBank/DDBJ whole genome shotgun (WGS) entry which is preliminary data.</text>
</comment>
<organism evidence="1 2">
    <name type="scientific">Bauhinia variegata</name>
    <name type="common">Purple orchid tree</name>
    <name type="synonym">Phanera variegata</name>
    <dbReference type="NCBI Taxonomy" id="167791"/>
    <lineage>
        <taxon>Eukaryota</taxon>
        <taxon>Viridiplantae</taxon>
        <taxon>Streptophyta</taxon>
        <taxon>Embryophyta</taxon>
        <taxon>Tracheophyta</taxon>
        <taxon>Spermatophyta</taxon>
        <taxon>Magnoliopsida</taxon>
        <taxon>eudicotyledons</taxon>
        <taxon>Gunneridae</taxon>
        <taxon>Pentapetalae</taxon>
        <taxon>rosids</taxon>
        <taxon>fabids</taxon>
        <taxon>Fabales</taxon>
        <taxon>Fabaceae</taxon>
        <taxon>Cercidoideae</taxon>
        <taxon>Cercideae</taxon>
        <taxon>Bauhiniinae</taxon>
        <taxon>Bauhinia</taxon>
    </lineage>
</organism>
<protein>
    <submittedName>
        <fullName evidence="1">Uncharacterized protein</fullName>
    </submittedName>
</protein>
<reference evidence="1 2" key="1">
    <citation type="journal article" date="2022" name="DNA Res.">
        <title>Chromosomal-level genome assembly of the orchid tree Bauhinia variegata (Leguminosae; Cercidoideae) supports the allotetraploid origin hypothesis of Bauhinia.</title>
        <authorList>
            <person name="Zhong Y."/>
            <person name="Chen Y."/>
            <person name="Zheng D."/>
            <person name="Pang J."/>
            <person name="Liu Y."/>
            <person name="Luo S."/>
            <person name="Meng S."/>
            <person name="Qian L."/>
            <person name="Wei D."/>
            <person name="Dai S."/>
            <person name="Zhou R."/>
        </authorList>
    </citation>
    <scope>NUCLEOTIDE SEQUENCE [LARGE SCALE GENOMIC DNA]</scope>
    <source>
        <strain evidence="1">BV-YZ2020</strain>
    </source>
</reference>